<dbReference type="GO" id="GO:0016747">
    <property type="term" value="F:acyltransferase activity, transferring groups other than amino-acyl groups"/>
    <property type="evidence" value="ECO:0007669"/>
    <property type="project" value="InterPro"/>
</dbReference>
<feature type="domain" description="N-acetyltransferase" evidence="1">
    <location>
        <begin position="14"/>
        <end position="211"/>
    </location>
</feature>
<proteinExistence type="predicted"/>
<dbReference type="Proteomes" id="UP000696573">
    <property type="component" value="Unassembled WGS sequence"/>
</dbReference>
<organism evidence="2 3">
    <name type="scientific">Clonostachys rhizophaga</name>
    <dbReference type="NCBI Taxonomy" id="160324"/>
    <lineage>
        <taxon>Eukaryota</taxon>
        <taxon>Fungi</taxon>
        <taxon>Dikarya</taxon>
        <taxon>Ascomycota</taxon>
        <taxon>Pezizomycotina</taxon>
        <taxon>Sordariomycetes</taxon>
        <taxon>Hypocreomycetidae</taxon>
        <taxon>Hypocreales</taxon>
        <taxon>Bionectriaceae</taxon>
        <taxon>Clonostachys</taxon>
    </lineage>
</organism>
<protein>
    <recommendedName>
        <fullName evidence="1">N-acetyltransferase domain-containing protein</fullName>
    </recommendedName>
</protein>
<dbReference type="EMBL" id="CABFNQ020000694">
    <property type="protein sequence ID" value="CAH0023623.1"/>
    <property type="molecule type" value="Genomic_DNA"/>
</dbReference>
<dbReference type="InterPro" id="IPR000182">
    <property type="entry name" value="GNAT_dom"/>
</dbReference>
<keyword evidence="3" id="KW-1185">Reference proteome</keyword>
<dbReference type="OrthoDB" id="2115692at2759"/>
<evidence type="ECO:0000259" key="1">
    <source>
        <dbReference type="PROSITE" id="PS51186"/>
    </source>
</evidence>
<sequence length="226" mass="25726">MIGINLRHRDPPGFHIRDATLDDVEALTQLWYDSFHRSHKFLHYATPDDAETREWLNEVWTMGIQAGPEVLRTFVVEDLNEGGRLAAFCRIHVPQLDGNQDIPMPELPAGHDLEIADALWGGMARNRAAIMGKQLHWMGEFLGVDAPYQKRGLATPLLDWICQQADATGLEIYIDATAVGIPIYEKHYGFRPVKRLEMPKRPGKYDSYAVVAMVRPPLRPVFRSRL</sequence>
<evidence type="ECO:0000313" key="3">
    <source>
        <dbReference type="Proteomes" id="UP000696573"/>
    </source>
</evidence>
<dbReference type="InterPro" id="IPR052523">
    <property type="entry name" value="Trichothecene_AcTrans"/>
</dbReference>
<evidence type="ECO:0000313" key="2">
    <source>
        <dbReference type="EMBL" id="CAH0023623.1"/>
    </source>
</evidence>
<name>A0A9N9VKW6_9HYPO</name>
<gene>
    <name evidence="2" type="ORF">CRHIZ90672A_00000027</name>
</gene>
<dbReference type="Pfam" id="PF00583">
    <property type="entry name" value="Acetyltransf_1"/>
    <property type="match status" value="1"/>
</dbReference>
<dbReference type="PANTHER" id="PTHR42791">
    <property type="entry name" value="GNAT FAMILY ACETYLTRANSFERASE"/>
    <property type="match status" value="1"/>
</dbReference>
<accession>A0A9N9VKW6</accession>
<comment type="caution">
    <text evidence="2">The sequence shown here is derived from an EMBL/GenBank/DDBJ whole genome shotgun (WGS) entry which is preliminary data.</text>
</comment>
<dbReference type="AlphaFoldDB" id="A0A9N9VKW6"/>
<reference evidence="2" key="1">
    <citation type="submission" date="2021-10" db="EMBL/GenBank/DDBJ databases">
        <authorList>
            <person name="Piombo E."/>
        </authorList>
    </citation>
    <scope>NUCLEOTIDE SEQUENCE</scope>
</reference>
<dbReference type="Gene3D" id="3.40.630.30">
    <property type="match status" value="1"/>
</dbReference>
<dbReference type="SUPFAM" id="SSF55729">
    <property type="entry name" value="Acyl-CoA N-acyltransferases (Nat)"/>
    <property type="match status" value="1"/>
</dbReference>
<dbReference type="PROSITE" id="PS51186">
    <property type="entry name" value="GNAT"/>
    <property type="match status" value="1"/>
</dbReference>
<dbReference type="InterPro" id="IPR016181">
    <property type="entry name" value="Acyl_CoA_acyltransferase"/>
</dbReference>
<dbReference type="PANTHER" id="PTHR42791:SF2">
    <property type="entry name" value="N-ACETYLTRANSFERASE DOMAIN-CONTAINING PROTEIN"/>
    <property type="match status" value="1"/>
</dbReference>